<name>A0A1I2RBU6_9GAMM</name>
<evidence type="ECO:0000313" key="1">
    <source>
        <dbReference type="EMBL" id="SFG37523.1"/>
    </source>
</evidence>
<protein>
    <submittedName>
        <fullName evidence="1">Uncharacterized protein</fullName>
    </submittedName>
</protein>
<accession>A0A1I2RBU6</accession>
<evidence type="ECO:0000313" key="2">
    <source>
        <dbReference type="Proteomes" id="UP000198623"/>
    </source>
</evidence>
<dbReference type="Proteomes" id="UP000198623">
    <property type="component" value="Unassembled WGS sequence"/>
</dbReference>
<keyword evidence="2" id="KW-1185">Reference proteome</keyword>
<sequence>MARYKHYDYQQTKMIPLRFTDQAQPGTFEYTLNHVVENELGLGVFKSRYRNDDNGAPACYPAVLPEIVLFA</sequence>
<dbReference type="AlphaFoldDB" id="A0A1I2RBU6"/>
<reference evidence="2" key="1">
    <citation type="submission" date="2016-10" db="EMBL/GenBank/DDBJ databases">
        <authorList>
            <person name="Varghese N."/>
            <person name="Submissions S."/>
        </authorList>
    </citation>
    <scope>NUCLEOTIDE SEQUENCE [LARGE SCALE GENOMIC DNA]</scope>
    <source>
        <strain evidence="2">CGMCC 1.10971</strain>
    </source>
</reference>
<dbReference type="EMBL" id="FOOU01000006">
    <property type="protein sequence ID" value="SFG37523.1"/>
    <property type="molecule type" value="Genomic_DNA"/>
</dbReference>
<gene>
    <name evidence="1" type="ORF">SAMN05216175_10625</name>
</gene>
<dbReference type="OrthoDB" id="9182628at2"/>
<dbReference type="STRING" id="1045558.SAMN05216175_10625"/>
<organism evidence="1 2">
    <name type="scientific">Neptunomonas qingdaonensis</name>
    <dbReference type="NCBI Taxonomy" id="1045558"/>
    <lineage>
        <taxon>Bacteria</taxon>
        <taxon>Pseudomonadati</taxon>
        <taxon>Pseudomonadota</taxon>
        <taxon>Gammaproteobacteria</taxon>
        <taxon>Oceanospirillales</taxon>
        <taxon>Oceanospirillaceae</taxon>
        <taxon>Neptunomonas</taxon>
    </lineage>
</organism>
<dbReference type="RefSeq" id="WP_090727584.1">
    <property type="nucleotide sequence ID" value="NZ_FOOU01000006.1"/>
</dbReference>
<proteinExistence type="predicted"/>